<dbReference type="EMBL" id="CP031226">
    <property type="protein sequence ID" value="AXH59465.1"/>
    <property type="molecule type" value="Genomic_DNA"/>
</dbReference>
<feature type="transmembrane region" description="Helical" evidence="1">
    <location>
        <begin position="6"/>
        <end position="26"/>
    </location>
</feature>
<evidence type="ECO:0000256" key="1">
    <source>
        <dbReference type="SAM" id="Phobius"/>
    </source>
</evidence>
<proteinExistence type="predicted"/>
<keyword evidence="1" id="KW-0472">Membrane</keyword>
<dbReference type="AlphaFoldDB" id="A0AAD0M4A8"/>
<evidence type="ECO:0000313" key="3">
    <source>
        <dbReference type="Proteomes" id="UP000006426"/>
    </source>
</evidence>
<keyword evidence="1" id="KW-0812">Transmembrane</keyword>
<dbReference type="Proteomes" id="UP000006426">
    <property type="component" value="Plasmid pmppla107"/>
</dbReference>
<keyword evidence="1" id="KW-1133">Transmembrane helix</keyword>
<feature type="transmembrane region" description="Helical" evidence="1">
    <location>
        <begin position="79"/>
        <end position="105"/>
    </location>
</feature>
<dbReference type="RefSeq" id="WP_005742348.1">
    <property type="nucleotide sequence ID" value="NZ_CP031226.1"/>
</dbReference>
<sequence length="117" mass="12950">MNITTLIWNLFKFVYLPFGLLFGVLYESESMVNLSDRIAVSLAQLLHIHVWDGMVMTVLKVLTAPSAFIAWAVPEGTSLVFLVPAAILGQFGMLVVIFAVCAMLAPPRFLQKQSAYD</sequence>
<name>A0AAD0M4A8_PSEAV</name>
<organism evidence="2 3">
    <name type="scientific">Pseudomonas amygdali pv. lachrymans str. M301315</name>
    <dbReference type="NCBI Taxonomy" id="629260"/>
    <lineage>
        <taxon>Bacteria</taxon>
        <taxon>Pseudomonadati</taxon>
        <taxon>Pseudomonadota</taxon>
        <taxon>Gammaproteobacteria</taxon>
        <taxon>Pseudomonadales</taxon>
        <taxon>Pseudomonadaceae</taxon>
        <taxon>Pseudomonas</taxon>
        <taxon>Pseudomonas amygdali</taxon>
    </lineage>
</organism>
<geneLocation type="plasmid" evidence="3">
    <name>pmppla107</name>
</geneLocation>
<dbReference type="GeneID" id="39473913"/>
<reference evidence="2 3" key="1">
    <citation type="journal article" date="2011" name="PLoS Pathog.">
        <title>Dynamic evolution of pathogenicity revealed by sequencing and comparative genomics of 19 Pseudomonas syringae isolates.</title>
        <authorList>
            <person name="Baltrus D.A."/>
            <person name="Nishimura M.T."/>
            <person name="Romanchuk A."/>
            <person name="Chang J.H."/>
            <person name="Mukhtar M.S."/>
            <person name="Cherkis K."/>
            <person name="Roach J."/>
            <person name="Grant S.R."/>
            <person name="Jones C.D."/>
            <person name="Dangl J.L."/>
        </authorList>
    </citation>
    <scope>NUCLEOTIDE SEQUENCE [LARGE SCALE GENOMIC DNA]</scope>
    <source>
        <strain evidence="2 3">M301315</strain>
    </source>
</reference>
<gene>
    <name evidence="2" type="ORF">PLA107_030015</name>
</gene>
<protein>
    <submittedName>
        <fullName evidence="2">Uncharacterized protein</fullName>
    </submittedName>
</protein>
<keyword evidence="2" id="KW-0614">Plasmid</keyword>
<accession>A0AAD0M4A8</accession>
<evidence type="ECO:0000313" key="2">
    <source>
        <dbReference type="EMBL" id="AXH59465.1"/>
    </source>
</evidence>